<evidence type="ECO:0000256" key="2">
    <source>
        <dbReference type="ARBA" id="ARBA00022485"/>
    </source>
</evidence>
<comment type="cofactor">
    <cofactor evidence="1">
        <name>[4Fe-4S] cluster</name>
        <dbReference type="ChEBI" id="CHEBI:49883"/>
    </cofactor>
</comment>
<evidence type="ECO:0000256" key="7">
    <source>
        <dbReference type="ARBA" id="ARBA00023004"/>
    </source>
</evidence>
<evidence type="ECO:0000313" key="12">
    <source>
        <dbReference type="Proteomes" id="UP000366872"/>
    </source>
</evidence>
<keyword evidence="8" id="KW-0411">Iron-sulfur</keyword>
<keyword evidence="6" id="KW-0479">Metal-binding</keyword>
<dbReference type="GO" id="GO:0035597">
    <property type="term" value="F:tRNA-2-methylthio-N(6)-dimethylallyladenosine(37) synthase activity"/>
    <property type="evidence" value="ECO:0007669"/>
    <property type="project" value="TreeGrafter"/>
</dbReference>
<evidence type="ECO:0000259" key="10">
    <source>
        <dbReference type="PROSITE" id="PS51918"/>
    </source>
</evidence>
<gene>
    <name evidence="11" type="primary">mtaB</name>
    <name evidence="11" type="ORF">PDESU_03155</name>
</gene>
<dbReference type="InterPro" id="IPR006638">
    <property type="entry name" value="Elp3/MiaA/NifB-like_rSAM"/>
</dbReference>
<dbReference type="SFLD" id="SFLDS00029">
    <property type="entry name" value="Radical_SAM"/>
    <property type="match status" value="1"/>
</dbReference>
<keyword evidence="7" id="KW-0408">Iron</keyword>
<evidence type="ECO:0000259" key="9">
    <source>
        <dbReference type="PROSITE" id="PS51449"/>
    </source>
</evidence>
<evidence type="ECO:0000256" key="1">
    <source>
        <dbReference type="ARBA" id="ARBA00001966"/>
    </source>
</evidence>
<keyword evidence="5" id="KW-0949">S-adenosyl-L-methionine</keyword>
<dbReference type="Gene3D" id="3.80.30.20">
    <property type="entry name" value="tm_1862 like domain"/>
    <property type="match status" value="1"/>
</dbReference>
<dbReference type="PROSITE" id="PS51449">
    <property type="entry name" value="MTTASE_N"/>
    <property type="match status" value="1"/>
</dbReference>
<feature type="domain" description="Radical SAM core" evidence="10">
    <location>
        <begin position="138"/>
        <end position="366"/>
    </location>
</feature>
<dbReference type="SMART" id="SM00729">
    <property type="entry name" value="Elp3"/>
    <property type="match status" value="1"/>
</dbReference>
<dbReference type="GO" id="GO:0005829">
    <property type="term" value="C:cytosol"/>
    <property type="evidence" value="ECO:0007669"/>
    <property type="project" value="TreeGrafter"/>
</dbReference>
<dbReference type="InterPro" id="IPR007197">
    <property type="entry name" value="rSAM"/>
</dbReference>
<evidence type="ECO:0000256" key="4">
    <source>
        <dbReference type="ARBA" id="ARBA00022679"/>
    </source>
</evidence>
<dbReference type="AlphaFoldDB" id="A0A6C2U3K3"/>
<keyword evidence="2" id="KW-0004">4Fe-4S</keyword>
<dbReference type="GO" id="GO:0046872">
    <property type="term" value="F:metal ion binding"/>
    <property type="evidence" value="ECO:0007669"/>
    <property type="project" value="UniProtKB-KW"/>
</dbReference>
<dbReference type="Proteomes" id="UP000366872">
    <property type="component" value="Unassembled WGS sequence"/>
</dbReference>
<evidence type="ECO:0000256" key="6">
    <source>
        <dbReference type="ARBA" id="ARBA00022723"/>
    </source>
</evidence>
<dbReference type="Pfam" id="PF00919">
    <property type="entry name" value="UPF0004"/>
    <property type="match status" value="1"/>
</dbReference>
<keyword evidence="12" id="KW-1185">Reference proteome</keyword>
<dbReference type="PANTHER" id="PTHR43020">
    <property type="entry name" value="CDK5 REGULATORY SUBUNIT-ASSOCIATED PROTEIN 1"/>
    <property type="match status" value="1"/>
</dbReference>
<dbReference type="PROSITE" id="PS51918">
    <property type="entry name" value="RADICAL_SAM"/>
    <property type="match status" value="1"/>
</dbReference>
<feature type="domain" description="MTTase N-terminal" evidence="9">
    <location>
        <begin position="7"/>
        <end position="119"/>
    </location>
</feature>
<evidence type="ECO:0000256" key="8">
    <source>
        <dbReference type="ARBA" id="ARBA00023014"/>
    </source>
</evidence>
<name>A0A6C2U3K3_PONDE</name>
<evidence type="ECO:0000256" key="5">
    <source>
        <dbReference type="ARBA" id="ARBA00022691"/>
    </source>
</evidence>
<dbReference type="InterPro" id="IPR013848">
    <property type="entry name" value="Methylthiotransferase_N"/>
</dbReference>
<dbReference type="InterPro" id="IPR005839">
    <property type="entry name" value="Methylthiotransferase"/>
</dbReference>
<dbReference type="SFLD" id="SFLDG01061">
    <property type="entry name" value="methylthiotransferase"/>
    <property type="match status" value="1"/>
</dbReference>
<dbReference type="FunFam" id="3.80.30.20:FF:000001">
    <property type="entry name" value="tRNA-2-methylthio-N(6)-dimethylallyladenosine synthase 2"/>
    <property type="match status" value="1"/>
</dbReference>
<organism evidence="11 12">
    <name type="scientific">Pontiella desulfatans</name>
    <dbReference type="NCBI Taxonomy" id="2750659"/>
    <lineage>
        <taxon>Bacteria</taxon>
        <taxon>Pseudomonadati</taxon>
        <taxon>Kiritimatiellota</taxon>
        <taxon>Kiritimatiellia</taxon>
        <taxon>Kiritimatiellales</taxon>
        <taxon>Pontiellaceae</taxon>
        <taxon>Pontiella</taxon>
    </lineage>
</organism>
<dbReference type="SFLD" id="SFLDG01082">
    <property type="entry name" value="B12-binding_domain_containing"/>
    <property type="match status" value="1"/>
</dbReference>
<dbReference type="Gene3D" id="3.40.50.12160">
    <property type="entry name" value="Methylthiotransferase, N-terminal domain"/>
    <property type="match status" value="1"/>
</dbReference>
<dbReference type="InterPro" id="IPR023404">
    <property type="entry name" value="rSAM_horseshoe"/>
</dbReference>
<protein>
    <submittedName>
        <fullName evidence="11">Threonylcarbamoyladenosine tRNA methylthiotransferase MtaB</fullName>
    </submittedName>
</protein>
<keyword evidence="4 11" id="KW-0808">Transferase</keyword>
<accession>A0A6C2U3K3</accession>
<dbReference type="EMBL" id="CAAHFG010000001">
    <property type="protein sequence ID" value="VGO14592.1"/>
    <property type="molecule type" value="Genomic_DNA"/>
</dbReference>
<dbReference type="PANTHER" id="PTHR43020:SF2">
    <property type="entry name" value="MITOCHONDRIAL TRNA METHYLTHIOTRANSFERASE CDK5RAP1"/>
    <property type="match status" value="1"/>
</dbReference>
<dbReference type="InterPro" id="IPR058240">
    <property type="entry name" value="rSAM_sf"/>
</dbReference>
<dbReference type="NCBIfam" id="TIGR01579">
    <property type="entry name" value="MiaB-like-C"/>
    <property type="match status" value="1"/>
</dbReference>
<dbReference type="NCBIfam" id="TIGR00089">
    <property type="entry name" value="MiaB/RimO family radical SAM methylthiotransferase"/>
    <property type="match status" value="1"/>
</dbReference>
<dbReference type="InterPro" id="IPR006467">
    <property type="entry name" value="MiaB-like_bact"/>
</dbReference>
<dbReference type="CDD" id="cd01335">
    <property type="entry name" value="Radical_SAM"/>
    <property type="match status" value="1"/>
</dbReference>
<evidence type="ECO:0000313" key="11">
    <source>
        <dbReference type="EMBL" id="VGO14592.1"/>
    </source>
</evidence>
<keyword evidence="3" id="KW-0963">Cytoplasm</keyword>
<dbReference type="RefSeq" id="WP_136080061.1">
    <property type="nucleotide sequence ID" value="NZ_CAAHFG010000001.1"/>
</dbReference>
<sequence>MNENKLTTYFVNVLGCKVNQYDAQQIEQLLERYGLEKTDTSDDADLIVVHTCGVTADAARKSRQTIRKMQRNNPLAHVIVTGCAANDELTQVDQDPVFRVPAGADWLQRLVEQLDALAMPHRHGVDGITTDTFTISRFEGHTRAFLKVQDGCDIGCSFCIIPQLRKAPRDKAIADAVREATALTAAGYREIVVTGVSVGLYGREQGSSLAEMLRSLVAVPDIGRIRLSSLHPGELTAELLDVWASSPAIMPHLHLSLQSGSDAVLAAMRRGYTADEYLDAVERARAALDNPAFTTDVIVGFPGETDTYFQESHDFCRKVGFSQMHVFTYSPRPKTIAARMGNQVNGALAMERSEQLRALGEQLAADYHRQFAGKNAEVLVEGSKDGRATGYSRHYIPAEFGATEDLRGQMVSLPVRETSASGIVCDPGMLSRL</sequence>
<dbReference type="InterPro" id="IPR038135">
    <property type="entry name" value="Methylthiotransferase_N_sf"/>
</dbReference>
<dbReference type="GO" id="GO:0051539">
    <property type="term" value="F:4 iron, 4 sulfur cluster binding"/>
    <property type="evidence" value="ECO:0007669"/>
    <property type="project" value="UniProtKB-KW"/>
</dbReference>
<proteinExistence type="predicted"/>
<reference evidence="11 12" key="1">
    <citation type="submission" date="2019-04" db="EMBL/GenBank/DDBJ databases">
        <authorList>
            <person name="Van Vliet M D."/>
        </authorList>
    </citation>
    <scope>NUCLEOTIDE SEQUENCE [LARGE SCALE GENOMIC DNA]</scope>
    <source>
        <strain evidence="11 12">F1</strain>
    </source>
</reference>
<evidence type="ECO:0000256" key="3">
    <source>
        <dbReference type="ARBA" id="ARBA00022490"/>
    </source>
</evidence>
<dbReference type="SUPFAM" id="SSF102114">
    <property type="entry name" value="Radical SAM enzymes"/>
    <property type="match status" value="1"/>
</dbReference>
<dbReference type="Pfam" id="PF04055">
    <property type="entry name" value="Radical_SAM"/>
    <property type="match status" value="1"/>
</dbReference>